<comment type="subcellular location">
    <subcellularLocation>
        <location evidence="2">Nucleus</location>
        <location evidence="2">Nucleolus</location>
    </subcellularLocation>
</comment>
<dbReference type="GO" id="GO:0005730">
    <property type="term" value="C:nucleolus"/>
    <property type="evidence" value="ECO:0007669"/>
    <property type="project" value="UniProtKB-SubCell"/>
</dbReference>
<proteinExistence type="inferred from homology"/>
<keyword evidence="5" id="KW-0597">Phosphoprotein</keyword>
<protein>
    <recommendedName>
        <fullName evidence="4">Ribonuclease P protein subunit p29</fullName>
    </recommendedName>
</protein>
<evidence type="ECO:0000256" key="4">
    <source>
        <dbReference type="ARBA" id="ARBA00016225"/>
    </source>
</evidence>
<evidence type="ECO:0000256" key="2">
    <source>
        <dbReference type="ARBA" id="ARBA00004604"/>
    </source>
</evidence>
<dbReference type="InterPro" id="IPR016848">
    <property type="entry name" value="RNase_P/MRP_Rpp29-subunit"/>
</dbReference>
<accession>A0AAJ7TZ84</accession>
<keyword evidence="6" id="KW-0819">tRNA processing</keyword>
<keyword evidence="10" id="KW-0812">Transmembrane</keyword>
<feature type="compositionally biased region" description="Basic residues" evidence="9">
    <location>
        <begin position="68"/>
        <end position="78"/>
    </location>
</feature>
<gene>
    <name evidence="12" type="primary">POP4</name>
</gene>
<dbReference type="FunFam" id="2.30.30.210:FF:000001">
    <property type="entry name" value="Ribonuclease P protein subunit p29"/>
    <property type="match status" value="1"/>
</dbReference>
<feature type="compositionally biased region" description="Low complexity" evidence="9">
    <location>
        <begin position="79"/>
        <end position="98"/>
    </location>
</feature>
<dbReference type="Pfam" id="PF01868">
    <property type="entry name" value="RNase_P-MRP_p29"/>
    <property type="match status" value="1"/>
</dbReference>
<dbReference type="PANTHER" id="PTHR13348:SF0">
    <property type="entry name" value="RIBONUCLEASE P PROTEIN SUBUNIT P29"/>
    <property type="match status" value="1"/>
</dbReference>
<comment type="subunit">
    <text evidence="8">Component of nuclear RNase P and RNase MRP ribonucleoproteins. RNase P consists of a catalytic RNA moiety and 10 different protein chains; POP1, POP4, POP5, POP7, RPP14, RPP21, RPP25, RPP30, RPP38 and RPP40. Within the RNase P complex, POP1, POP7 and RPP25 form the 'finger' subcomplex, POP5, RPP14, RPP40 and homodimeric RPP30 form the 'palm' subcomplex, and RPP21, POP4 and RPP38 form the 'wrist' subcomplex. All subunits of the RNase P complex interact with the catalytic RNA. Several subunits of RNase P are also part of the RNase MRP complex. RNase MRP consists of a catalytic RNA moiety and about 8 protein subunits; POP1, POP7, RPP25, RPP30, RPP38, RPP40 and possibly also POP4 and POP5.</text>
</comment>
<dbReference type="InterPro" id="IPR036980">
    <property type="entry name" value="RNase_P/MRP_Rpp29_sf"/>
</dbReference>
<evidence type="ECO:0000256" key="5">
    <source>
        <dbReference type="ARBA" id="ARBA00022553"/>
    </source>
</evidence>
<comment type="function">
    <text evidence="1">Component of ribonuclease P, a ribonucleoprotein complex that generates mature tRNA molecules by cleaving their 5'-ends.</text>
</comment>
<evidence type="ECO:0000256" key="7">
    <source>
        <dbReference type="ARBA" id="ARBA00023242"/>
    </source>
</evidence>
<dbReference type="InterPro" id="IPR023534">
    <property type="entry name" value="Rof/RNase_P-like"/>
</dbReference>
<dbReference type="AlphaFoldDB" id="A0AAJ7TZ84"/>
<evidence type="ECO:0000256" key="1">
    <source>
        <dbReference type="ARBA" id="ARBA00002435"/>
    </source>
</evidence>
<dbReference type="GO" id="GO:0030677">
    <property type="term" value="C:ribonuclease P complex"/>
    <property type="evidence" value="ECO:0007669"/>
    <property type="project" value="InterPro"/>
</dbReference>
<reference evidence="12" key="1">
    <citation type="submission" date="2025-08" db="UniProtKB">
        <authorList>
            <consortium name="RefSeq"/>
        </authorList>
    </citation>
    <scope>IDENTIFICATION</scope>
    <source>
        <tissue evidence="12">Sperm</tissue>
    </source>
</reference>
<evidence type="ECO:0000256" key="9">
    <source>
        <dbReference type="SAM" id="MobiDB-lite"/>
    </source>
</evidence>
<dbReference type="KEGG" id="pmrn:116952023"/>
<dbReference type="PANTHER" id="PTHR13348">
    <property type="entry name" value="RIBONUCLEASE P SUBUNIT P29"/>
    <property type="match status" value="1"/>
</dbReference>
<name>A0AAJ7TZ84_PETMA</name>
<sequence length="242" mass="26986">MESKRDGHGIYGYLSPAEVEGASIQPLDRDRSRQFVSAMLRRVMPRAKPDLLEEKLKRHAVVLNKGGRGARAKRKKKAAASSSSAASSGASPASGRPLSSRERRRLGLFDIRPENQRYALFLPLHQLWLQYIDDLFGGLKSTTRSEQIQMKMLKADLHGAIITVEKSKCPTYVGTTGIMIQELKNVFKIITKDDKLKVIPKRKSIFAVAFGGFVSHIYGSMFCMRSSERSAKKFKAKGSVDL</sequence>
<dbReference type="RefSeq" id="XP_032826888.1">
    <property type="nucleotide sequence ID" value="XM_032970997.1"/>
</dbReference>
<keyword evidence="7" id="KW-0539">Nucleus</keyword>
<keyword evidence="11" id="KW-1185">Reference proteome</keyword>
<dbReference type="GO" id="GO:0000172">
    <property type="term" value="C:ribonuclease MRP complex"/>
    <property type="evidence" value="ECO:0007669"/>
    <property type="project" value="InterPro"/>
</dbReference>
<keyword evidence="10" id="KW-0472">Membrane</keyword>
<evidence type="ECO:0000313" key="12">
    <source>
        <dbReference type="RefSeq" id="XP_032826888.1"/>
    </source>
</evidence>
<dbReference type="SUPFAM" id="SSF101744">
    <property type="entry name" value="Rof/RNase P subunit-like"/>
    <property type="match status" value="1"/>
</dbReference>
<feature type="region of interest" description="Disordered" evidence="9">
    <location>
        <begin position="63"/>
        <end position="99"/>
    </location>
</feature>
<dbReference type="GO" id="GO:0006364">
    <property type="term" value="P:rRNA processing"/>
    <property type="evidence" value="ECO:0007669"/>
    <property type="project" value="TreeGrafter"/>
</dbReference>
<evidence type="ECO:0000313" key="11">
    <source>
        <dbReference type="Proteomes" id="UP001318040"/>
    </source>
</evidence>
<dbReference type="CTD" id="10775"/>
<feature type="transmembrane region" description="Helical" evidence="10">
    <location>
        <begin position="205"/>
        <end position="224"/>
    </location>
</feature>
<dbReference type="SMART" id="SM00538">
    <property type="entry name" value="POP4"/>
    <property type="match status" value="1"/>
</dbReference>
<dbReference type="GO" id="GO:0001682">
    <property type="term" value="P:tRNA 5'-leader removal"/>
    <property type="evidence" value="ECO:0007669"/>
    <property type="project" value="InterPro"/>
</dbReference>
<evidence type="ECO:0000256" key="6">
    <source>
        <dbReference type="ARBA" id="ARBA00022694"/>
    </source>
</evidence>
<comment type="similarity">
    <text evidence="3">Belongs to the eukaryotic/archaeal RNase P protein component 1 family.</text>
</comment>
<dbReference type="GO" id="GO:0033204">
    <property type="term" value="F:ribonuclease P RNA binding"/>
    <property type="evidence" value="ECO:0007669"/>
    <property type="project" value="InterPro"/>
</dbReference>
<keyword evidence="10" id="KW-1133">Transmembrane helix</keyword>
<dbReference type="InterPro" id="IPR002730">
    <property type="entry name" value="Rpp29/RNP1"/>
</dbReference>
<evidence type="ECO:0000256" key="3">
    <source>
        <dbReference type="ARBA" id="ARBA00006181"/>
    </source>
</evidence>
<dbReference type="Gene3D" id="2.30.30.210">
    <property type="entry name" value="Ribonuclease P/MRP, subunit p29"/>
    <property type="match status" value="1"/>
</dbReference>
<evidence type="ECO:0000256" key="8">
    <source>
        <dbReference type="ARBA" id="ARBA00046486"/>
    </source>
</evidence>
<organism evidence="11 12">
    <name type="scientific">Petromyzon marinus</name>
    <name type="common">Sea lamprey</name>
    <dbReference type="NCBI Taxonomy" id="7757"/>
    <lineage>
        <taxon>Eukaryota</taxon>
        <taxon>Metazoa</taxon>
        <taxon>Chordata</taxon>
        <taxon>Craniata</taxon>
        <taxon>Vertebrata</taxon>
        <taxon>Cyclostomata</taxon>
        <taxon>Hyperoartia</taxon>
        <taxon>Petromyzontiformes</taxon>
        <taxon>Petromyzontidae</taxon>
        <taxon>Petromyzon</taxon>
    </lineage>
</organism>
<evidence type="ECO:0000256" key="10">
    <source>
        <dbReference type="SAM" id="Phobius"/>
    </source>
</evidence>
<dbReference type="Proteomes" id="UP001318040">
    <property type="component" value="Chromosome 45"/>
</dbReference>